<protein>
    <submittedName>
        <fullName evidence="2">Conjugal transfer protein traG</fullName>
    </submittedName>
</protein>
<sequence>MTPGEILQLPANEELVLVSGTPPIRARKLKYYADENFAPRQLPPPSASMPEHRSRRSAVSNGDWSGPRRTIDERLDQPWSDLVSTTGREPERTHELQLLPGTEIHDADDQAQPREDDNEFEFDSDQPARGRKLN</sequence>
<feature type="region of interest" description="Disordered" evidence="1">
    <location>
        <begin position="36"/>
        <end position="134"/>
    </location>
</feature>
<name>L7VQN8_9BACT</name>
<proteinExistence type="predicted"/>
<accession>L7VQN8</accession>
<dbReference type="EMBL" id="JX649866">
    <property type="protein sequence ID" value="AGC71257.1"/>
    <property type="molecule type" value="Genomic_DNA"/>
</dbReference>
<feature type="compositionally biased region" description="Basic and acidic residues" evidence="1">
    <location>
        <begin position="103"/>
        <end position="115"/>
    </location>
</feature>
<dbReference type="AlphaFoldDB" id="L7VQN8"/>
<evidence type="ECO:0000313" key="2">
    <source>
        <dbReference type="EMBL" id="AGC71257.1"/>
    </source>
</evidence>
<organism evidence="2">
    <name type="scientific">uncultured bacterium A1Q1_fos_75</name>
    <dbReference type="NCBI Taxonomy" id="1256589"/>
    <lineage>
        <taxon>Bacteria</taxon>
        <taxon>environmental samples</taxon>
    </lineage>
</organism>
<dbReference type="GO" id="GO:0016020">
    <property type="term" value="C:membrane"/>
    <property type="evidence" value="ECO:0007669"/>
    <property type="project" value="InterPro"/>
</dbReference>
<dbReference type="Pfam" id="PF02534">
    <property type="entry name" value="T4SS-DNA_transf"/>
    <property type="match status" value="1"/>
</dbReference>
<reference evidence="2" key="1">
    <citation type="submission" date="2012-09" db="EMBL/GenBank/DDBJ databases">
        <title>Metagenomic Characterization of a Microbial Community in Wastewater Detects High Levels of Antibiotic Resistance.</title>
        <authorList>
            <person name="Abrams M."/>
            <person name="Caldwell A."/>
            <person name="Vandaei E."/>
            <person name="Lee W."/>
            <person name="Perrott J."/>
            <person name="Khan S.Y."/>
            <person name="Ta J."/>
            <person name="Romero D."/>
            <person name="Nguyen V."/>
            <person name="Pourmand N."/>
            <person name="Ouverney C.C."/>
        </authorList>
    </citation>
    <scope>NUCLEOTIDE SEQUENCE</scope>
</reference>
<evidence type="ECO:0000256" key="1">
    <source>
        <dbReference type="SAM" id="MobiDB-lite"/>
    </source>
</evidence>
<dbReference type="InterPro" id="IPR003688">
    <property type="entry name" value="TraG/VirD4"/>
</dbReference>